<keyword evidence="1" id="KW-0863">Zinc-finger</keyword>
<dbReference type="EMBL" id="LUEZ02000041">
    <property type="protein sequence ID" value="RDB25354.1"/>
    <property type="molecule type" value="Genomic_DNA"/>
</dbReference>
<dbReference type="InParanoid" id="A0A369K0U8"/>
<feature type="domain" description="C2H2-type" evidence="3">
    <location>
        <begin position="227"/>
        <end position="259"/>
    </location>
</feature>
<protein>
    <recommendedName>
        <fullName evidence="3">C2H2-type domain-containing protein</fullName>
    </recommendedName>
</protein>
<evidence type="ECO:0000313" key="4">
    <source>
        <dbReference type="EMBL" id="RDB25354.1"/>
    </source>
</evidence>
<sequence>MDKTSSRLTSNISLRLDALGVILILFNSTRMWSHSSPADFARGSNSSGSERSNAGDNIGHRPSDGQMLFKRPTSEEPNELHLRALHPHEAPFRTQHAREGMFSQDGRHAPQLVMGSPPPFTKDMSGWSQNPDASEYYRSTRSSSNMNQHLPASGRQSPHKSSSRIPTGFAGSRPGTPTGGGNWASPSATRAELPYGSSWPTEVMAYGQAPYQEGSSMPLKFVKGDQNICPHPGCEQTFTRPNDLSRHMATVHVEAAKKPVTEAFTCRKCGDVFSRPDSRKRHEVSNACGKRKASLTRRLGQP</sequence>
<accession>A0A369K0U8</accession>
<dbReference type="SMART" id="SM00355">
    <property type="entry name" value="ZnF_C2H2"/>
    <property type="match status" value="2"/>
</dbReference>
<evidence type="ECO:0000256" key="1">
    <source>
        <dbReference type="PROSITE-ProRule" id="PRU00042"/>
    </source>
</evidence>
<dbReference type="PROSITE" id="PS00028">
    <property type="entry name" value="ZINC_FINGER_C2H2_1"/>
    <property type="match status" value="1"/>
</dbReference>
<feature type="compositionally biased region" description="Polar residues" evidence="2">
    <location>
        <begin position="126"/>
        <end position="156"/>
    </location>
</feature>
<keyword evidence="1" id="KW-0862">Zinc</keyword>
<organism evidence="4 5">
    <name type="scientific">Hypsizygus marmoreus</name>
    <name type="common">White beech mushroom</name>
    <name type="synonym">Agaricus marmoreus</name>
    <dbReference type="NCBI Taxonomy" id="39966"/>
    <lineage>
        <taxon>Eukaryota</taxon>
        <taxon>Fungi</taxon>
        <taxon>Dikarya</taxon>
        <taxon>Basidiomycota</taxon>
        <taxon>Agaricomycotina</taxon>
        <taxon>Agaricomycetes</taxon>
        <taxon>Agaricomycetidae</taxon>
        <taxon>Agaricales</taxon>
        <taxon>Tricholomatineae</taxon>
        <taxon>Lyophyllaceae</taxon>
        <taxon>Hypsizygus</taxon>
    </lineage>
</organism>
<feature type="region of interest" description="Disordered" evidence="2">
    <location>
        <begin position="35"/>
        <end position="71"/>
    </location>
</feature>
<dbReference type="GO" id="GO:0008270">
    <property type="term" value="F:zinc ion binding"/>
    <property type="evidence" value="ECO:0007669"/>
    <property type="project" value="UniProtKB-KW"/>
</dbReference>
<dbReference type="OrthoDB" id="654211at2759"/>
<gene>
    <name evidence="4" type="ORF">Hypma_007571</name>
</gene>
<comment type="caution">
    <text evidence="4">The sequence shown here is derived from an EMBL/GenBank/DDBJ whole genome shotgun (WGS) entry which is preliminary data.</text>
</comment>
<dbReference type="Pfam" id="PF00096">
    <property type="entry name" value="zf-C2H2"/>
    <property type="match status" value="1"/>
</dbReference>
<proteinExistence type="predicted"/>
<feature type="region of interest" description="Disordered" evidence="2">
    <location>
        <begin position="275"/>
        <end position="302"/>
    </location>
</feature>
<dbReference type="Gene3D" id="3.30.160.60">
    <property type="entry name" value="Classic Zinc Finger"/>
    <property type="match status" value="1"/>
</dbReference>
<keyword evidence="5" id="KW-1185">Reference proteome</keyword>
<dbReference type="Proteomes" id="UP000076154">
    <property type="component" value="Unassembled WGS sequence"/>
</dbReference>
<feature type="domain" description="C2H2-type" evidence="3">
    <location>
        <begin position="264"/>
        <end position="292"/>
    </location>
</feature>
<dbReference type="InterPro" id="IPR013087">
    <property type="entry name" value="Znf_C2H2_type"/>
</dbReference>
<evidence type="ECO:0000256" key="2">
    <source>
        <dbReference type="SAM" id="MobiDB-lite"/>
    </source>
</evidence>
<name>A0A369K0U8_HYPMA</name>
<feature type="compositionally biased region" description="Low complexity" evidence="2">
    <location>
        <begin position="41"/>
        <end position="54"/>
    </location>
</feature>
<evidence type="ECO:0000313" key="5">
    <source>
        <dbReference type="Proteomes" id="UP000076154"/>
    </source>
</evidence>
<feature type="region of interest" description="Disordered" evidence="2">
    <location>
        <begin position="108"/>
        <end position="189"/>
    </location>
</feature>
<dbReference type="AlphaFoldDB" id="A0A369K0U8"/>
<evidence type="ECO:0000259" key="3">
    <source>
        <dbReference type="PROSITE" id="PS50157"/>
    </source>
</evidence>
<keyword evidence="1" id="KW-0479">Metal-binding</keyword>
<dbReference type="PROSITE" id="PS50157">
    <property type="entry name" value="ZINC_FINGER_C2H2_2"/>
    <property type="match status" value="2"/>
</dbReference>
<reference evidence="4" key="1">
    <citation type="submission" date="2018-04" db="EMBL/GenBank/DDBJ databases">
        <title>Whole genome sequencing of Hypsizygus marmoreus.</title>
        <authorList>
            <person name="Choi I.-G."/>
            <person name="Min B."/>
            <person name="Kim J.-G."/>
            <person name="Kim S."/>
            <person name="Oh Y.-L."/>
            <person name="Kong W.-S."/>
            <person name="Park H."/>
            <person name="Jeong J."/>
            <person name="Song E.-S."/>
        </authorList>
    </citation>
    <scope>NUCLEOTIDE SEQUENCE [LARGE SCALE GENOMIC DNA]</scope>
    <source>
        <strain evidence="4">51987-8</strain>
    </source>
</reference>